<evidence type="ECO:0000313" key="1">
    <source>
        <dbReference type="EMBL" id="EDR23436.1"/>
    </source>
</evidence>
<protein>
    <submittedName>
        <fullName evidence="1">Uncharacterized protein</fullName>
    </submittedName>
</protein>
<dbReference type="InterPro" id="IPR011993">
    <property type="entry name" value="PH-like_dom_sf"/>
</dbReference>
<dbReference type="GO" id="GO:0006974">
    <property type="term" value="P:DNA damage response"/>
    <property type="evidence" value="ECO:0007669"/>
    <property type="project" value="TreeGrafter"/>
</dbReference>
<dbReference type="Gene3D" id="2.30.29.30">
    <property type="entry name" value="Pleckstrin-homology domain (PH domain)/Phosphotyrosine-binding domain (PTB)"/>
    <property type="match status" value="1"/>
</dbReference>
<proteinExistence type="predicted"/>
<sequence>MGEQSIETKANENSQSKKQLVKVFRLNENDWVEIGIGVFNVEIHDDSVVIEVFSENNENKLSTEGENKEVNKNEFIPDKIICVRLIKGDAFEKQNDKVIQIQGKAFSNEYALSFLDKNLCNELCHNLIEIGVRSITDGPLSFTEENIKEIRDLAIASLASRNTSILFEKLTLQEIVNGLIEFSKTISDITKKDIVESIFIFVKVILLLPDEKISDEMYQLSTLKALFVILSYDPQIPQANRIYFFDDFKEKLASIKEIVERSFAVKTLVEYAFALTYFRDIVVARFSDESIGTPINIRLSNTQRKILEESIKDQVFQKLSKKYETNNDKESRRGISITIKQYCSTLVLYPLSTREERAKSIIETGILTTIFKGLNDEYKGYYLDSLTILFDSGSNVAILLMENGLLKQIVKSGVHHQGSYLYGIFSFLQNSTIAYDGIIKYQTLLCEQFIPLIMNILMEPLNTQDKYTKEALGKYLERFSSFLLNFIKLPTPNVLPYIIQTQIFEKLLKILSETTDCAQANIICTLKDICKLNNNEITQILIGSGMLVIIKDIKSDLPKICSPAVDEILAMFSHELVITQVKKESVFSGLAHLAYEGIKRPVDEKEVIVLMEECSPLKRESKGHKEIKLIKKIEGLQQKEIKEANDKEECHEKNN</sequence>
<dbReference type="KEGG" id="edi:EDI_026680"/>
<dbReference type="eggNOG" id="ENOG502RBUI">
    <property type="taxonomic scope" value="Eukaryota"/>
</dbReference>
<dbReference type="Gene3D" id="1.25.10.10">
    <property type="entry name" value="Leucine-rich Repeat Variant"/>
    <property type="match status" value="1"/>
</dbReference>
<dbReference type="RefSeq" id="XP_001740169.1">
    <property type="nucleotide sequence ID" value="XM_001740117.1"/>
</dbReference>
<keyword evidence="2" id="KW-1185">Reference proteome</keyword>
<dbReference type="GO" id="GO:0005654">
    <property type="term" value="C:nucleoplasm"/>
    <property type="evidence" value="ECO:0007669"/>
    <property type="project" value="TreeGrafter"/>
</dbReference>
<gene>
    <name evidence="1" type="ORF">EDI_026680</name>
</gene>
<organism evidence="2">
    <name type="scientific">Entamoeba dispar (strain ATCC PRA-260 / SAW760)</name>
    <dbReference type="NCBI Taxonomy" id="370354"/>
    <lineage>
        <taxon>Eukaryota</taxon>
        <taxon>Amoebozoa</taxon>
        <taxon>Evosea</taxon>
        <taxon>Archamoebae</taxon>
        <taxon>Mastigamoebida</taxon>
        <taxon>Entamoebidae</taxon>
        <taxon>Entamoeba</taxon>
    </lineage>
</organism>
<dbReference type="GeneID" id="5885326"/>
<dbReference type="Proteomes" id="UP000008076">
    <property type="component" value="Unassembled WGS sequence"/>
</dbReference>
<name>B0EPW7_ENTDS</name>
<dbReference type="OMA" id="GGNIMDI"/>
<dbReference type="GO" id="GO:0030289">
    <property type="term" value="C:protein phosphatase 4 complex"/>
    <property type="evidence" value="ECO:0007669"/>
    <property type="project" value="TreeGrafter"/>
</dbReference>
<accession>B0EPW7</accession>
<dbReference type="PANTHER" id="PTHR23318">
    <property type="entry name" value="ATP SYNTHASE GAMMA-RELATED"/>
    <property type="match status" value="1"/>
</dbReference>
<dbReference type="EMBL" id="DS550306">
    <property type="protein sequence ID" value="EDR23436.1"/>
    <property type="molecule type" value="Genomic_DNA"/>
</dbReference>
<dbReference type="AlphaFoldDB" id="B0EPW7"/>
<dbReference type="InterPro" id="IPR016024">
    <property type="entry name" value="ARM-type_fold"/>
</dbReference>
<dbReference type="VEuPathDB" id="AmoebaDB:EDI_026680"/>
<dbReference type="InterPro" id="IPR051137">
    <property type="entry name" value="PP4R3-like"/>
</dbReference>
<dbReference type="GO" id="GO:0072542">
    <property type="term" value="F:protein phosphatase activator activity"/>
    <property type="evidence" value="ECO:0007669"/>
    <property type="project" value="TreeGrafter"/>
</dbReference>
<dbReference type="InterPro" id="IPR011989">
    <property type="entry name" value="ARM-like"/>
</dbReference>
<reference evidence="2" key="1">
    <citation type="submission" date="2007-12" db="EMBL/GenBank/DDBJ databases">
        <title>Annotation of Entamoeba dispar SAW760.</title>
        <authorList>
            <person name="Lorenzi H."/>
            <person name="Inman J."/>
            <person name="Schobel S."/>
            <person name="Amedeo P."/>
            <person name="Caler E."/>
        </authorList>
    </citation>
    <scope>NUCLEOTIDE SEQUENCE [LARGE SCALE GENOMIC DNA]</scope>
    <source>
        <strain evidence="2">ATCC PRA-260 / SAW760</strain>
    </source>
</reference>
<evidence type="ECO:0000313" key="2">
    <source>
        <dbReference type="Proteomes" id="UP000008076"/>
    </source>
</evidence>
<dbReference type="SUPFAM" id="SSF48371">
    <property type="entry name" value="ARM repeat"/>
    <property type="match status" value="1"/>
</dbReference>
<dbReference type="OrthoDB" id="27483at2759"/>
<dbReference type="PANTHER" id="PTHR23318:SF0">
    <property type="entry name" value="SERINE_THREONINE-PROTEIN PHOSPHATASE 4 REGULATORY SUBUNIT 3"/>
    <property type="match status" value="1"/>
</dbReference>